<evidence type="ECO:0000313" key="10">
    <source>
        <dbReference type="EMBL" id="KAK8852542.1"/>
    </source>
</evidence>
<evidence type="ECO:0000259" key="8">
    <source>
        <dbReference type="PROSITE" id="PS50011"/>
    </source>
</evidence>
<keyword evidence="1 7" id="KW-0723">Serine/threonine-protein kinase</keyword>
<feature type="domain" description="POLO box" evidence="9">
    <location>
        <begin position="411"/>
        <end position="494"/>
    </location>
</feature>
<evidence type="ECO:0000256" key="7">
    <source>
        <dbReference type="RuleBase" id="RU361162"/>
    </source>
</evidence>
<feature type="binding site" evidence="6">
    <location>
        <position position="53"/>
    </location>
    <ligand>
        <name>ATP</name>
        <dbReference type="ChEBI" id="CHEBI:30616"/>
    </ligand>
</feature>
<accession>A0ABR2HU38</accession>
<proteinExistence type="inferred from homology"/>
<dbReference type="InterPro" id="IPR017441">
    <property type="entry name" value="Protein_kinase_ATP_BS"/>
</dbReference>
<dbReference type="PANTHER" id="PTHR24345:SF0">
    <property type="entry name" value="CELL CYCLE SERINE_THREONINE-PROTEIN KINASE CDC5_MSD2"/>
    <property type="match status" value="1"/>
</dbReference>
<dbReference type="EC" id="2.7.11.21" evidence="7"/>
<dbReference type="InterPro" id="IPR000959">
    <property type="entry name" value="POLO_box_dom"/>
</dbReference>
<dbReference type="Proteomes" id="UP001470230">
    <property type="component" value="Unassembled WGS sequence"/>
</dbReference>
<dbReference type="PROSITE" id="PS50011">
    <property type="entry name" value="PROTEIN_KINASE_DOM"/>
    <property type="match status" value="1"/>
</dbReference>
<keyword evidence="4 7" id="KW-0418">Kinase</keyword>
<comment type="catalytic activity">
    <reaction evidence="7">
        <text>L-threonyl-[protein] + ATP = O-phospho-L-threonyl-[protein] + ADP + H(+)</text>
        <dbReference type="Rhea" id="RHEA:46608"/>
        <dbReference type="Rhea" id="RHEA-COMP:11060"/>
        <dbReference type="Rhea" id="RHEA-COMP:11605"/>
        <dbReference type="ChEBI" id="CHEBI:15378"/>
        <dbReference type="ChEBI" id="CHEBI:30013"/>
        <dbReference type="ChEBI" id="CHEBI:30616"/>
        <dbReference type="ChEBI" id="CHEBI:61977"/>
        <dbReference type="ChEBI" id="CHEBI:456216"/>
        <dbReference type="EC" id="2.7.11.21"/>
    </reaction>
</comment>
<dbReference type="EMBL" id="JAPFFF010000023">
    <property type="protein sequence ID" value="KAK8852542.1"/>
    <property type="molecule type" value="Genomic_DNA"/>
</dbReference>
<keyword evidence="3 6" id="KW-0547">Nucleotide-binding</keyword>
<organism evidence="10 11">
    <name type="scientific">Tritrichomonas musculus</name>
    <dbReference type="NCBI Taxonomy" id="1915356"/>
    <lineage>
        <taxon>Eukaryota</taxon>
        <taxon>Metamonada</taxon>
        <taxon>Parabasalia</taxon>
        <taxon>Tritrichomonadida</taxon>
        <taxon>Tritrichomonadidae</taxon>
        <taxon>Tritrichomonas</taxon>
    </lineage>
</organism>
<keyword evidence="2 7" id="KW-0808">Transferase</keyword>
<keyword evidence="5 6" id="KW-0067">ATP-binding</keyword>
<dbReference type="Gene3D" id="3.30.1120.30">
    <property type="entry name" value="POLO box domain"/>
    <property type="match status" value="2"/>
</dbReference>
<reference evidence="10 11" key="1">
    <citation type="submission" date="2024-04" db="EMBL/GenBank/DDBJ databases">
        <title>Tritrichomonas musculus Genome.</title>
        <authorList>
            <person name="Alves-Ferreira E."/>
            <person name="Grigg M."/>
            <person name="Lorenzi H."/>
            <person name="Galac M."/>
        </authorList>
    </citation>
    <scope>NUCLEOTIDE SEQUENCE [LARGE SCALE GENOMIC DNA]</scope>
    <source>
        <strain evidence="10 11">EAF2021</strain>
    </source>
</reference>
<evidence type="ECO:0000259" key="9">
    <source>
        <dbReference type="PROSITE" id="PS50078"/>
    </source>
</evidence>
<comment type="caution">
    <text evidence="10">The sequence shown here is derived from an EMBL/GenBank/DDBJ whole genome shotgun (WGS) entry which is preliminary data.</text>
</comment>
<comment type="similarity">
    <text evidence="7">Belongs to the protein kinase superfamily. Ser/Thr protein kinase family. CDC5/Polo subfamily.</text>
</comment>
<dbReference type="InterPro" id="IPR033701">
    <property type="entry name" value="POLO_box_1"/>
</dbReference>
<evidence type="ECO:0000256" key="5">
    <source>
        <dbReference type="ARBA" id="ARBA00022840"/>
    </source>
</evidence>
<protein>
    <recommendedName>
        <fullName evidence="7">Serine/threonine-protein kinase PLK</fullName>
        <ecNumber evidence="7">2.7.11.21</ecNumber>
    </recommendedName>
    <alternativeName>
        <fullName evidence="7">Polo-like kinase</fullName>
    </alternativeName>
</protein>
<dbReference type="InterPro" id="IPR008271">
    <property type="entry name" value="Ser/Thr_kinase_AS"/>
</dbReference>
<name>A0ABR2HU38_9EUKA</name>
<gene>
    <name evidence="10" type="ORF">M9Y10_017527</name>
</gene>
<dbReference type="PROSITE" id="PS50078">
    <property type="entry name" value="POLO_BOX"/>
    <property type="match status" value="1"/>
</dbReference>
<dbReference type="PANTHER" id="PTHR24345">
    <property type="entry name" value="SERINE/THREONINE-PROTEIN KINASE PLK"/>
    <property type="match status" value="1"/>
</dbReference>
<sequence>MPQSSIFVPSKIVNIDDNGIKTVYLRNEELGRGGFAVVYRVTEQDTNKSYAMKVISKKQYEGSKGQTSLDKLKNELKIQKSINHQNVVRSKNSFSDEFNYYIVLDYCPGKSIRDYLRKSNQGRLNESETRRILKDVILGVIYLHNHRIIHHDLKLENYLIGSDGKVKLADFGLSTYFNGEESKPSICGTPNYMSPEILKKDKEANGFKSDVWAVGISAFIMLTGKAPFDGGSKEMTFDKIKNSELQFPSSVPLSFEARDFIKMTLRKDVSKRPNAIDLLRHPFIMKYDKEQVQLYKPDQSIVPIPPSQKVPLFQKTSFQNNGIYLQKRLASSLNNNQMNGSKILTVSTPIHSRSSYNYSGINQQSSSSSKISEENENSLKKLNNNYCPYENCYTNNINSNIVKNYNIPNFFVSKHLFSRNNLGYLLGNGTVGVCFDDSSRIVMDPNEQFVQYYKNINSFAEVFKLDEFLDMSDNDSSIQKKISLVQKFARIFKKFKHLYELDRVKCDSSIPLHNVKYFVKKNDAVLFKLNDRNIQANFNDFKKMIVFWQTKKACLFTSFKEKCSLLSLNELIGMNSNCDESKKYYLIKDSLTELSRKL</sequence>
<evidence type="ECO:0000256" key="2">
    <source>
        <dbReference type="ARBA" id="ARBA00022679"/>
    </source>
</evidence>
<evidence type="ECO:0000256" key="6">
    <source>
        <dbReference type="PROSITE-ProRule" id="PRU10141"/>
    </source>
</evidence>
<dbReference type="SUPFAM" id="SSF56112">
    <property type="entry name" value="Protein kinase-like (PK-like)"/>
    <property type="match status" value="1"/>
</dbReference>
<dbReference type="Pfam" id="PF00069">
    <property type="entry name" value="Pkinase"/>
    <property type="match status" value="1"/>
</dbReference>
<evidence type="ECO:0000256" key="3">
    <source>
        <dbReference type="ARBA" id="ARBA00022741"/>
    </source>
</evidence>
<dbReference type="CDD" id="cd13118">
    <property type="entry name" value="POLO_box_1"/>
    <property type="match status" value="1"/>
</dbReference>
<feature type="domain" description="Protein kinase" evidence="8">
    <location>
        <begin position="24"/>
        <end position="284"/>
    </location>
</feature>
<dbReference type="Pfam" id="PF00659">
    <property type="entry name" value="POLO_box"/>
    <property type="match status" value="1"/>
</dbReference>
<dbReference type="SUPFAM" id="SSF82615">
    <property type="entry name" value="Polo-box domain"/>
    <property type="match status" value="2"/>
</dbReference>
<dbReference type="Gene3D" id="1.10.510.10">
    <property type="entry name" value="Transferase(Phosphotransferase) domain 1"/>
    <property type="match status" value="1"/>
</dbReference>
<dbReference type="InterPro" id="IPR036947">
    <property type="entry name" value="POLO_box_dom_sf"/>
</dbReference>
<evidence type="ECO:0000256" key="4">
    <source>
        <dbReference type="ARBA" id="ARBA00022777"/>
    </source>
</evidence>
<keyword evidence="11" id="KW-1185">Reference proteome</keyword>
<dbReference type="InterPro" id="IPR011009">
    <property type="entry name" value="Kinase-like_dom_sf"/>
</dbReference>
<dbReference type="SMART" id="SM00220">
    <property type="entry name" value="S_TKc"/>
    <property type="match status" value="1"/>
</dbReference>
<dbReference type="InterPro" id="IPR000719">
    <property type="entry name" value="Prot_kinase_dom"/>
</dbReference>
<evidence type="ECO:0000256" key="1">
    <source>
        <dbReference type="ARBA" id="ARBA00022527"/>
    </source>
</evidence>
<dbReference type="PROSITE" id="PS00108">
    <property type="entry name" value="PROTEIN_KINASE_ST"/>
    <property type="match status" value="1"/>
</dbReference>
<dbReference type="PROSITE" id="PS00107">
    <property type="entry name" value="PROTEIN_KINASE_ATP"/>
    <property type="match status" value="1"/>
</dbReference>
<evidence type="ECO:0000313" key="11">
    <source>
        <dbReference type="Proteomes" id="UP001470230"/>
    </source>
</evidence>